<evidence type="ECO:0000313" key="2">
    <source>
        <dbReference type="Proteomes" id="UP000077734"/>
    </source>
</evidence>
<dbReference type="AlphaFoldDB" id="A0AA91I4M1"/>
<protein>
    <submittedName>
        <fullName evidence="1">Uncharacterized protein</fullName>
    </submittedName>
</protein>
<name>A0AA91I4M1_9GAMM</name>
<keyword evidence="2" id="KW-1185">Reference proteome</keyword>
<sequence>MLLFLQFAPAVDDGKAVFYRVARNNKVAFAARQIVNSRCLTAWQFARCAKLRSFNIGLL</sequence>
<dbReference type="EMBL" id="LUUL01000088">
    <property type="protein sequence ID" value="OAI24561.1"/>
    <property type="molecule type" value="Genomic_DNA"/>
</dbReference>
<evidence type="ECO:0000313" key="1">
    <source>
        <dbReference type="EMBL" id="OAI24561.1"/>
    </source>
</evidence>
<gene>
    <name evidence="1" type="ORF">A1356_15480</name>
</gene>
<accession>A0AA91I4M1</accession>
<comment type="caution">
    <text evidence="1">The sequence shown here is derived from an EMBL/GenBank/DDBJ whole genome shotgun (WGS) entry which is preliminary data.</text>
</comment>
<organism evidence="1 2">
    <name type="scientific">Methylomonas koyamae</name>
    <dbReference type="NCBI Taxonomy" id="702114"/>
    <lineage>
        <taxon>Bacteria</taxon>
        <taxon>Pseudomonadati</taxon>
        <taxon>Pseudomonadota</taxon>
        <taxon>Gammaproteobacteria</taxon>
        <taxon>Methylococcales</taxon>
        <taxon>Methylococcaceae</taxon>
        <taxon>Methylomonas</taxon>
    </lineage>
</organism>
<dbReference type="Proteomes" id="UP000077734">
    <property type="component" value="Unassembled WGS sequence"/>
</dbReference>
<proteinExistence type="predicted"/>
<reference evidence="1 2" key="1">
    <citation type="submission" date="2016-03" db="EMBL/GenBank/DDBJ databases">
        <authorList>
            <person name="Heylen K."/>
            <person name="De Vos P."/>
            <person name="Vekeman B."/>
        </authorList>
    </citation>
    <scope>NUCLEOTIDE SEQUENCE [LARGE SCALE GENOMIC DNA]</scope>
    <source>
        <strain evidence="1 2">R-49807</strain>
    </source>
</reference>